<comment type="caution">
    <text evidence="2">The sequence shown here is derived from an EMBL/GenBank/DDBJ whole genome shotgun (WGS) entry which is preliminary data.</text>
</comment>
<reference evidence="2" key="1">
    <citation type="submission" date="2020-03" db="EMBL/GenBank/DDBJ databases">
        <authorList>
            <person name="Chebbi M.A."/>
            <person name="Drezen J.M."/>
        </authorList>
    </citation>
    <scope>NUCLEOTIDE SEQUENCE</scope>
    <source>
        <tissue evidence="2">Whole body</tissue>
    </source>
</reference>
<evidence type="ECO:0000313" key="3">
    <source>
        <dbReference type="Proteomes" id="UP000729913"/>
    </source>
</evidence>
<feature type="transmembrane region" description="Helical" evidence="1">
    <location>
        <begin position="12"/>
        <end position="33"/>
    </location>
</feature>
<protein>
    <submittedName>
        <fullName evidence="2">Uncharacterized protein</fullName>
    </submittedName>
</protein>
<dbReference type="AlphaFoldDB" id="A0A8J5QNE2"/>
<keyword evidence="1" id="KW-0472">Membrane</keyword>
<keyword evidence="1" id="KW-0812">Transmembrane</keyword>
<proteinExistence type="predicted"/>
<gene>
    <name evidence="2" type="ORF">G9C98_004317</name>
</gene>
<keyword evidence="3" id="KW-1185">Reference proteome</keyword>
<evidence type="ECO:0000256" key="1">
    <source>
        <dbReference type="SAM" id="Phobius"/>
    </source>
</evidence>
<dbReference type="Proteomes" id="UP000729913">
    <property type="component" value="Unassembled WGS sequence"/>
</dbReference>
<reference evidence="2" key="2">
    <citation type="submission" date="2021-04" db="EMBL/GenBank/DDBJ databases">
        <title>Genome-wide patterns of bracovirus chromosomal integration into multiple host tissues during parasitism.</title>
        <authorList>
            <person name="Chebbi M.A.C."/>
        </authorList>
    </citation>
    <scope>NUCLEOTIDE SEQUENCE</scope>
    <source>
        <tissue evidence="2">Whole body</tissue>
    </source>
</reference>
<organism evidence="2 3">
    <name type="scientific">Cotesia typhae</name>
    <dbReference type="NCBI Taxonomy" id="2053667"/>
    <lineage>
        <taxon>Eukaryota</taxon>
        <taxon>Metazoa</taxon>
        <taxon>Ecdysozoa</taxon>
        <taxon>Arthropoda</taxon>
        <taxon>Hexapoda</taxon>
        <taxon>Insecta</taxon>
        <taxon>Pterygota</taxon>
        <taxon>Neoptera</taxon>
        <taxon>Endopterygota</taxon>
        <taxon>Hymenoptera</taxon>
        <taxon>Apocrita</taxon>
        <taxon>Ichneumonoidea</taxon>
        <taxon>Braconidae</taxon>
        <taxon>Microgastrinae</taxon>
        <taxon>Cotesia</taxon>
    </lineage>
</organism>
<sequence>MRRKNGPFSDLSVSFFTSSSTIPLFILICSVGNTRHSCKSKTKTKTVWKFTPQLAELNAVDNSEKITKTRKIAQLYKEKTAVYVTTSFRYFKSVILCRVEFGEILYILNYHDDLSQCSGQRSGIPEF</sequence>
<keyword evidence="1" id="KW-1133">Transmembrane helix</keyword>
<accession>A0A8J5QNE2</accession>
<name>A0A8J5QNE2_9HYME</name>
<evidence type="ECO:0000313" key="2">
    <source>
        <dbReference type="EMBL" id="KAG8036995.1"/>
    </source>
</evidence>
<dbReference type="EMBL" id="JAAOIC020000048">
    <property type="protein sequence ID" value="KAG8036995.1"/>
    <property type="molecule type" value="Genomic_DNA"/>
</dbReference>